<organism evidence="1 2">
    <name type="scientific">Sphingomonas rustica</name>
    <dbReference type="NCBI Taxonomy" id="3103142"/>
    <lineage>
        <taxon>Bacteria</taxon>
        <taxon>Pseudomonadati</taxon>
        <taxon>Pseudomonadota</taxon>
        <taxon>Alphaproteobacteria</taxon>
        <taxon>Sphingomonadales</taxon>
        <taxon>Sphingomonadaceae</taxon>
        <taxon>Sphingomonas</taxon>
    </lineage>
</organism>
<gene>
    <name evidence="1" type="ORF">TPR58_02735</name>
</gene>
<evidence type="ECO:0000313" key="2">
    <source>
        <dbReference type="Proteomes" id="UP001427805"/>
    </source>
</evidence>
<reference evidence="1 2" key="1">
    <citation type="submission" date="2024-05" db="EMBL/GenBank/DDBJ databases">
        <title>Sphingomonas sp. HF-S3 16S ribosomal RNA gene Genome sequencing and assembly.</title>
        <authorList>
            <person name="Lee H."/>
        </authorList>
    </citation>
    <scope>NUCLEOTIDE SEQUENCE [LARGE SCALE GENOMIC DNA]</scope>
    <source>
        <strain evidence="1 2">HF-S3</strain>
    </source>
</reference>
<keyword evidence="2" id="KW-1185">Reference proteome</keyword>
<comment type="caution">
    <text evidence="1">The sequence shown here is derived from an EMBL/GenBank/DDBJ whole genome shotgun (WGS) entry which is preliminary data.</text>
</comment>
<protein>
    <submittedName>
        <fullName evidence="1">Uncharacterized protein</fullName>
    </submittedName>
</protein>
<dbReference type="Proteomes" id="UP001427805">
    <property type="component" value="Unassembled WGS sequence"/>
</dbReference>
<accession>A0ABV0B3A5</accession>
<dbReference type="Pfam" id="PF22284">
    <property type="entry name" value="DUF6961"/>
    <property type="match status" value="1"/>
</dbReference>
<name>A0ABV0B3A5_9SPHN</name>
<dbReference type="InterPro" id="IPR054234">
    <property type="entry name" value="DUF6961"/>
</dbReference>
<evidence type="ECO:0000313" key="1">
    <source>
        <dbReference type="EMBL" id="MEN3746069.1"/>
    </source>
</evidence>
<dbReference type="RefSeq" id="WP_346245059.1">
    <property type="nucleotide sequence ID" value="NZ_JBDIZK010000001.1"/>
</dbReference>
<sequence>MTEDEERWAEALAIERIHGSLAARFVAERIGALTQAGDAAGVTRWQEIGRRLSALGGPEDRIAI</sequence>
<dbReference type="EMBL" id="JBDIZK010000001">
    <property type="protein sequence ID" value="MEN3746069.1"/>
    <property type="molecule type" value="Genomic_DNA"/>
</dbReference>
<proteinExistence type="predicted"/>